<dbReference type="InterPro" id="IPR044878">
    <property type="entry name" value="UbiA_sf"/>
</dbReference>
<keyword evidence="5" id="KW-0997">Cell inner membrane</keyword>
<evidence type="ECO:0000256" key="8">
    <source>
        <dbReference type="ARBA" id="ARBA00022692"/>
    </source>
</evidence>
<feature type="transmembrane region" description="Helical" evidence="12">
    <location>
        <begin position="230"/>
        <end position="249"/>
    </location>
</feature>
<keyword evidence="6 13" id="KW-0808">Transferase</keyword>
<dbReference type="Gene3D" id="1.20.120.1780">
    <property type="entry name" value="UbiA prenyltransferase"/>
    <property type="match status" value="1"/>
</dbReference>
<feature type="transmembrane region" description="Helical" evidence="12">
    <location>
        <begin position="160"/>
        <end position="180"/>
    </location>
</feature>
<evidence type="ECO:0000256" key="4">
    <source>
        <dbReference type="ARBA" id="ARBA00022475"/>
    </source>
</evidence>
<dbReference type="NCBIfam" id="TIGR01475">
    <property type="entry name" value="ubiA_other"/>
    <property type="match status" value="1"/>
</dbReference>
<dbReference type="InterPro" id="IPR006371">
    <property type="entry name" value="Polyprenyltransferase_UbiA-li"/>
</dbReference>
<keyword evidence="4" id="KW-1003">Cell membrane</keyword>
<dbReference type="Proteomes" id="UP000267841">
    <property type="component" value="Unassembled WGS sequence"/>
</dbReference>
<dbReference type="EMBL" id="RCCJ01000001">
    <property type="protein sequence ID" value="RLJ69923.1"/>
    <property type="molecule type" value="Genomic_DNA"/>
</dbReference>
<evidence type="ECO:0000256" key="10">
    <source>
        <dbReference type="ARBA" id="ARBA00023136"/>
    </source>
</evidence>
<evidence type="ECO:0000313" key="14">
    <source>
        <dbReference type="Proteomes" id="UP000267841"/>
    </source>
</evidence>
<sequence>MEKLKHYAELVKFEHTVFALPFALASVLLLAKEAPTMGKLFWILVALISARTLGMAFNRLVDEPYDRLNPRSQSWPLVSGVLSRGEVKGLIAFSAGVFVLSTVFINFLAFLLSPVVIFLLWLYPYSKRFTYFPHLVLGLVYFLIPVAVDVALNASVSIKAFILGVAMAFWVSGFDILYSLQDYEFDKEHGLKSVPVRFGIEGALKLARTFHLITFLSLLSLGFYDNRLGVIYMGGLLLLAGFLLYEHSLIKPNDLSKVNKAFFTVNGYVSVVFFIVVLLDYIS</sequence>
<keyword evidence="14" id="KW-1185">Reference proteome</keyword>
<dbReference type="EC" id="2.5.1.39" evidence="11"/>
<evidence type="ECO:0000256" key="2">
    <source>
        <dbReference type="ARBA" id="ARBA00004141"/>
    </source>
</evidence>
<feature type="transmembrane region" description="Helical" evidence="12">
    <location>
        <begin position="40"/>
        <end position="61"/>
    </location>
</feature>
<comment type="cofactor">
    <cofactor evidence="1">
        <name>Mg(2+)</name>
        <dbReference type="ChEBI" id="CHEBI:18420"/>
    </cofactor>
</comment>
<dbReference type="OrthoDB" id="9782418at2"/>
<keyword evidence="7" id="KW-0831">Ubiquinone biosynthesis</keyword>
<comment type="similarity">
    <text evidence="3">Belongs to the UbiA prenyltransferase family.</text>
</comment>
<accession>A0A497XSM3</accession>
<evidence type="ECO:0000256" key="9">
    <source>
        <dbReference type="ARBA" id="ARBA00022989"/>
    </source>
</evidence>
<evidence type="ECO:0000256" key="12">
    <source>
        <dbReference type="SAM" id="Phobius"/>
    </source>
</evidence>
<dbReference type="InterPro" id="IPR039653">
    <property type="entry name" value="Prenyltransferase"/>
</dbReference>
<feature type="transmembrane region" description="Helical" evidence="12">
    <location>
        <begin position="12"/>
        <end position="31"/>
    </location>
</feature>
<keyword evidence="9 12" id="KW-1133">Transmembrane helix</keyword>
<gene>
    <name evidence="13" type="ORF">BCF55_0182</name>
</gene>
<feature type="transmembrane region" description="Helical" evidence="12">
    <location>
        <begin position="90"/>
        <end position="123"/>
    </location>
</feature>
<dbReference type="FunFam" id="1.10.357.140:FF:000008">
    <property type="entry name" value="4-hydroxybenzoate octaprenyltransferase"/>
    <property type="match status" value="1"/>
</dbReference>
<feature type="transmembrane region" description="Helical" evidence="12">
    <location>
        <begin position="261"/>
        <end position="282"/>
    </location>
</feature>
<dbReference type="CDD" id="cd13959">
    <property type="entry name" value="PT_UbiA_COQ2"/>
    <property type="match status" value="1"/>
</dbReference>
<protein>
    <recommendedName>
        <fullName evidence="11">4-hydroxybenzoate polyprenyltransferase</fullName>
        <ecNumber evidence="11">2.5.1.39</ecNumber>
    </recommendedName>
</protein>
<keyword evidence="8 12" id="KW-0812">Transmembrane</keyword>
<name>A0A497XSM3_9AQUI</name>
<proteinExistence type="inferred from homology"/>
<keyword evidence="10 12" id="KW-0472">Membrane</keyword>
<dbReference type="FunFam" id="1.20.120.1780:FF:000001">
    <property type="entry name" value="4-hydroxybenzoate octaprenyltransferase"/>
    <property type="match status" value="1"/>
</dbReference>
<dbReference type="GO" id="GO:0005886">
    <property type="term" value="C:plasma membrane"/>
    <property type="evidence" value="ECO:0007669"/>
    <property type="project" value="TreeGrafter"/>
</dbReference>
<comment type="subcellular location">
    <subcellularLocation>
        <location evidence="2">Membrane</location>
        <topology evidence="2">Multi-pass membrane protein</topology>
    </subcellularLocation>
</comment>
<dbReference type="AlphaFoldDB" id="A0A497XSM3"/>
<dbReference type="Pfam" id="PF01040">
    <property type="entry name" value="UbiA"/>
    <property type="match status" value="1"/>
</dbReference>
<evidence type="ECO:0000256" key="1">
    <source>
        <dbReference type="ARBA" id="ARBA00001946"/>
    </source>
</evidence>
<organism evidence="13 14">
    <name type="scientific">Hydrogenivirga caldilitoris</name>
    <dbReference type="NCBI Taxonomy" id="246264"/>
    <lineage>
        <taxon>Bacteria</taxon>
        <taxon>Pseudomonadati</taxon>
        <taxon>Aquificota</taxon>
        <taxon>Aquificia</taxon>
        <taxon>Aquificales</taxon>
        <taxon>Aquificaceae</taxon>
        <taxon>Hydrogenivirga</taxon>
    </lineage>
</organism>
<evidence type="ECO:0000256" key="11">
    <source>
        <dbReference type="ARBA" id="ARBA00034524"/>
    </source>
</evidence>
<dbReference type="GO" id="GO:0006744">
    <property type="term" value="P:ubiquinone biosynthetic process"/>
    <property type="evidence" value="ECO:0007669"/>
    <property type="project" value="UniProtKB-KW"/>
</dbReference>
<evidence type="ECO:0000256" key="7">
    <source>
        <dbReference type="ARBA" id="ARBA00022688"/>
    </source>
</evidence>
<reference evidence="13 14" key="1">
    <citation type="submission" date="2018-10" db="EMBL/GenBank/DDBJ databases">
        <title>Genomic Encyclopedia of Archaeal and Bacterial Type Strains, Phase II (KMG-II): from individual species to whole genera.</title>
        <authorList>
            <person name="Goeker M."/>
        </authorList>
    </citation>
    <scope>NUCLEOTIDE SEQUENCE [LARGE SCALE GENOMIC DNA]</scope>
    <source>
        <strain evidence="13 14">DSM 16510</strain>
    </source>
</reference>
<dbReference type="PANTHER" id="PTHR11048">
    <property type="entry name" value="PRENYLTRANSFERASES"/>
    <property type="match status" value="1"/>
</dbReference>
<evidence type="ECO:0000256" key="5">
    <source>
        <dbReference type="ARBA" id="ARBA00022519"/>
    </source>
</evidence>
<dbReference type="RefSeq" id="WP_121008889.1">
    <property type="nucleotide sequence ID" value="NZ_RCCJ01000001.1"/>
</dbReference>
<evidence type="ECO:0000256" key="3">
    <source>
        <dbReference type="ARBA" id="ARBA00005985"/>
    </source>
</evidence>
<dbReference type="GO" id="GO:0008412">
    <property type="term" value="F:4-hydroxybenzoate polyprenyltransferase activity"/>
    <property type="evidence" value="ECO:0007669"/>
    <property type="project" value="UniProtKB-EC"/>
</dbReference>
<dbReference type="Gene3D" id="1.10.357.140">
    <property type="entry name" value="UbiA prenyltransferase"/>
    <property type="match status" value="1"/>
</dbReference>
<evidence type="ECO:0000256" key="6">
    <source>
        <dbReference type="ARBA" id="ARBA00022679"/>
    </source>
</evidence>
<comment type="caution">
    <text evidence="13">The sequence shown here is derived from an EMBL/GenBank/DDBJ whole genome shotgun (WGS) entry which is preliminary data.</text>
</comment>
<dbReference type="PANTHER" id="PTHR11048:SF28">
    <property type="entry name" value="4-HYDROXYBENZOATE POLYPRENYLTRANSFERASE, MITOCHONDRIAL"/>
    <property type="match status" value="1"/>
</dbReference>
<feature type="transmembrane region" description="Helical" evidence="12">
    <location>
        <begin position="135"/>
        <end position="154"/>
    </location>
</feature>
<dbReference type="InterPro" id="IPR000537">
    <property type="entry name" value="UbiA_prenyltransferase"/>
</dbReference>
<evidence type="ECO:0000313" key="13">
    <source>
        <dbReference type="EMBL" id="RLJ69923.1"/>
    </source>
</evidence>